<name>A0A2H1EID3_9ARCH</name>
<proteinExistence type="predicted"/>
<dbReference type="RefSeq" id="WP_101010572.1">
    <property type="nucleotide sequence ID" value="NZ_FRFC01000004.1"/>
</dbReference>
<dbReference type="OrthoDB" id="3329at2157"/>
<organism evidence="2 3">
    <name type="scientific">Nitrosotalea sinensis</name>
    <dbReference type="NCBI Taxonomy" id="1499975"/>
    <lineage>
        <taxon>Archaea</taxon>
        <taxon>Nitrososphaerota</taxon>
        <taxon>Nitrososphaeria</taxon>
        <taxon>Nitrosotaleales</taxon>
        <taxon>Nitrosotaleaceae</taxon>
        <taxon>Nitrosotalea</taxon>
    </lineage>
</organism>
<dbReference type="AlphaFoldDB" id="A0A2H1EID3"/>
<feature type="region of interest" description="Disordered" evidence="1">
    <location>
        <begin position="90"/>
        <end position="109"/>
    </location>
</feature>
<evidence type="ECO:0000256" key="1">
    <source>
        <dbReference type="SAM" id="MobiDB-lite"/>
    </source>
</evidence>
<protein>
    <submittedName>
        <fullName evidence="2">Uncharacterized protein</fullName>
    </submittedName>
</protein>
<evidence type="ECO:0000313" key="3">
    <source>
        <dbReference type="Proteomes" id="UP000232412"/>
    </source>
</evidence>
<evidence type="ECO:0000313" key="2">
    <source>
        <dbReference type="EMBL" id="SHO47074.1"/>
    </source>
</evidence>
<accession>A0A2H1EID3</accession>
<dbReference type="EMBL" id="FRFC01000004">
    <property type="protein sequence ID" value="SHO47074.1"/>
    <property type="molecule type" value="Genomic_DNA"/>
</dbReference>
<gene>
    <name evidence="2" type="ORF">NSIN_30339</name>
</gene>
<reference evidence="3" key="1">
    <citation type="submission" date="2016-12" db="EMBL/GenBank/DDBJ databases">
        <authorList>
            <person name="Herbold C."/>
        </authorList>
    </citation>
    <scope>NUCLEOTIDE SEQUENCE [LARGE SCALE GENOMIC DNA]</scope>
</reference>
<keyword evidence="3" id="KW-1185">Reference proteome</keyword>
<dbReference type="Proteomes" id="UP000232412">
    <property type="component" value="Unassembled WGS sequence"/>
</dbReference>
<sequence length="109" mass="13083">MVSFDKDKLAEQIESLKKLPQIKEVKALRQRLEKELGRFEEKKIIRVKPIVQSANLSRSSKLKKYHRYLRMIRDNFPNLKYSDIRKQFSERRKGQESDIPDVIWQNPSP</sequence>